<keyword evidence="2 5" id="KW-0812">Transmembrane</keyword>
<keyword evidence="4 5" id="KW-0472">Membrane</keyword>
<dbReference type="PANTHER" id="PTHR10250:SF26">
    <property type="entry name" value="GLUTATHIONE S-TRANSFERASE 3, MITOCHONDRIAL"/>
    <property type="match status" value="1"/>
</dbReference>
<comment type="caution">
    <text evidence="6">The sequence shown here is derived from an EMBL/GenBank/DDBJ whole genome shotgun (WGS) entry which is preliminary data.</text>
</comment>
<keyword evidence="3 5" id="KW-1133">Transmembrane helix</keyword>
<comment type="subcellular location">
    <subcellularLocation>
        <location evidence="1">Membrane</location>
        <topology evidence="1">Multi-pass membrane protein</topology>
    </subcellularLocation>
</comment>
<evidence type="ECO:0000313" key="6">
    <source>
        <dbReference type="EMBL" id="ROV91428.1"/>
    </source>
</evidence>
<dbReference type="STRING" id="252740.A0A423VKN0"/>
<feature type="transmembrane region" description="Helical" evidence="5">
    <location>
        <begin position="12"/>
        <end position="28"/>
    </location>
</feature>
<dbReference type="GO" id="GO:0005635">
    <property type="term" value="C:nuclear envelope"/>
    <property type="evidence" value="ECO:0007669"/>
    <property type="project" value="TreeGrafter"/>
</dbReference>
<reference evidence="6 7" key="1">
    <citation type="submission" date="2015-09" db="EMBL/GenBank/DDBJ databases">
        <title>Host preference determinants of Valsa canker pathogens revealed by comparative genomics.</title>
        <authorList>
            <person name="Yin Z."/>
            <person name="Huang L."/>
        </authorList>
    </citation>
    <scope>NUCLEOTIDE SEQUENCE [LARGE SCALE GENOMIC DNA]</scope>
    <source>
        <strain evidence="6 7">YSFL</strain>
    </source>
</reference>
<name>A0A423VKN0_CYTCH</name>
<dbReference type="AlphaFoldDB" id="A0A423VKN0"/>
<evidence type="ECO:0000256" key="5">
    <source>
        <dbReference type="SAM" id="Phobius"/>
    </source>
</evidence>
<dbReference type="InterPro" id="IPR023352">
    <property type="entry name" value="MAPEG-like_dom_sf"/>
</dbReference>
<evidence type="ECO:0000313" key="7">
    <source>
        <dbReference type="Proteomes" id="UP000284375"/>
    </source>
</evidence>
<protein>
    <recommendedName>
        <fullName evidence="8">Microsomal glutathione S-transferase 3</fullName>
    </recommendedName>
</protein>
<dbReference type="GO" id="GO:0004364">
    <property type="term" value="F:glutathione transferase activity"/>
    <property type="evidence" value="ECO:0007669"/>
    <property type="project" value="TreeGrafter"/>
</dbReference>
<evidence type="ECO:0008006" key="8">
    <source>
        <dbReference type="Google" id="ProtNLM"/>
    </source>
</evidence>
<sequence>MVLLDISNDYGYVLLVAASTTFVNGWHGHRTSKARKASGIGYPTAYASTEEAKEGTPAYLFNCAQRAHANFSENVTPFMANMLIAGLRYPLLAAGLGLGWLAGRVVYTVGYTTSGPKGRIAGALVHNLSLLGLFVTAGLTAFKMIQGQ</sequence>
<dbReference type="SUPFAM" id="SSF161084">
    <property type="entry name" value="MAPEG domain-like"/>
    <property type="match status" value="1"/>
</dbReference>
<dbReference type="GO" id="GO:0004602">
    <property type="term" value="F:glutathione peroxidase activity"/>
    <property type="evidence" value="ECO:0007669"/>
    <property type="project" value="TreeGrafter"/>
</dbReference>
<dbReference type="EMBL" id="LJZO01000043">
    <property type="protein sequence ID" value="ROV91428.1"/>
    <property type="molecule type" value="Genomic_DNA"/>
</dbReference>
<evidence type="ECO:0000256" key="3">
    <source>
        <dbReference type="ARBA" id="ARBA00022989"/>
    </source>
</evidence>
<organism evidence="6 7">
    <name type="scientific">Cytospora chrysosperma</name>
    <name type="common">Cytospora canker fungus</name>
    <name type="synonym">Sphaeria chrysosperma</name>
    <dbReference type="NCBI Taxonomy" id="252740"/>
    <lineage>
        <taxon>Eukaryota</taxon>
        <taxon>Fungi</taxon>
        <taxon>Dikarya</taxon>
        <taxon>Ascomycota</taxon>
        <taxon>Pezizomycotina</taxon>
        <taxon>Sordariomycetes</taxon>
        <taxon>Sordariomycetidae</taxon>
        <taxon>Diaporthales</taxon>
        <taxon>Cytosporaceae</taxon>
        <taxon>Cytospora</taxon>
    </lineage>
</organism>
<dbReference type="PANTHER" id="PTHR10250">
    <property type="entry name" value="MICROSOMAL GLUTATHIONE S-TRANSFERASE"/>
    <property type="match status" value="1"/>
</dbReference>
<dbReference type="InterPro" id="IPR050997">
    <property type="entry name" value="MAPEG"/>
</dbReference>
<evidence type="ECO:0000256" key="1">
    <source>
        <dbReference type="ARBA" id="ARBA00004141"/>
    </source>
</evidence>
<feature type="transmembrane region" description="Helical" evidence="5">
    <location>
        <begin position="119"/>
        <end position="142"/>
    </location>
</feature>
<feature type="transmembrane region" description="Helical" evidence="5">
    <location>
        <begin position="89"/>
        <end position="107"/>
    </location>
</feature>
<dbReference type="InterPro" id="IPR001129">
    <property type="entry name" value="Membr-assoc_MAPEG"/>
</dbReference>
<dbReference type="GO" id="GO:0016020">
    <property type="term" value="C:membrane"/>
    <property type="evidence" value="ECO:0007669"/>
    <property type="project" value="UniProtKB-SubCell"/>
</dbReference>
<proteinExistence type="predicted"/>
<accession>A0A423VKN0</accession>
<dbReference type="Pfam" id="PF01124">
    <property type="entry name" value="MAPEG"/>
    <property type="match status" value="1"/>
</dbReference>
<dbReference type="GO" id="GO:0005783">
    <property type="term" value="C:endoplasmic reticulum"/>
    <property type="evidence" value="ECO:0007669"/>
    <property type="project" value="TreeGrafter"/>
</dbReference>
<dbReference type="OrthoDB" id="410651at2759"/>
<evidence type="ECO:0000256" key="2">
    <source>
        <dbReference type="ARBA" id="ARBA00022692"/>
    </source>
</evidence>
<evidence type="ECO:0000256" key="4">
    <source>
        <dbReference type="ARBA" id="ARBA00023136"/>
    </source>
</evidence>
<dbReference type="Gene3D" id="1.20.120.550">
    <property type="entry name" value="Membrane associated eicosanoid/glutathione metabolism-like domain"/>
    <property type="match status" value="1"/>
</dbReference>
<keyword evidence="7" id="KW-1185">Reference proteome</keyword>
<gene>
    <name evidence="6" type="ORF">VSDG_07212</name>
</gene>
<dbReference type="Proteomes" id="UP000284375">
    <property type="component" value="Unassembled WGS sequence"/>
</dbReference>